<dbReference type="EMBL" id="CAVMJV010000058">
    <property type="protein sequence ID" value="CAK5085598.1"/>
    <property type="molecule type" value="Genomic_DNA"/>
</dbReference>
<accession>A0ACB1A5Q9</accession>
<evidence type="ECO:0000313" key="1">
    <source>
        <dbReference type="EMBL" id="CAK5085598.1"/>
    </source>
</evidence>
<dbReference type="Proteomes" id="UP001497535">
    <property type="component" value="Unassembled WGS sequence"/>
</dbReference>
<keyword evidence="2" id="KW-1185">Reference proteome</keyword>
<comment type="caution">
    <text evidence="1">The sequence shown here is derived from an EMBL/GenBank/DDBJ whole genome shotgun (WGS) entry which is preliminary data.</text>
</comment>
<name>A0ACB1A5Q9_MELEN</name>
<proteinExistence type="predicted"/>
<sequence>MWPPPRHNMPIPPPPIQPYGMPLHGHPPDPYMDRRVGAGAPPPPLAGPQWNHREVGTWRVPGEDWRSAVHHQPWSKIISLPVFVRSRFLSTPIWRECPNC</sequence>
<organism evidence="1 2">
    <name type="scientific">Meloidogyne enterolobii</name>
    <name type="common">Root-knot nematode worm</name>
    <name type="synonym">Meloidogyne mayaguensis</name>
    <dbReference type="NCBI Taxonomy" id="390850"/>
    <lineage>
        <taxon>Eukaryota</taxon>
        <taxon>Metazoa</taxon>
        <taxon>Ecdysozoa</taxon>
        <taxon>Nematoda</taxon>
        <taxon>Chromadorea</taxon>
        <taxon>Rhabditida</taxon>
        <taxon>Tylenchina</taxon>
        <taxon>Tylenchomorpha</taxon>
        <taxon>Tylenchoidea</taxon>
        <taxon>Meloidogynidae</taxon>
        <taxon>Meloidogyninae</taxon>
        <taxon>Meloidogyne</taxon>
    </lineage>
</organism>
<gene>
    <name evidence="1" type="ORF">MENTE1834_LOCUS33057</name>
</gene>
<reference evidence="1" key="1">
    <citation type="submission" date="2023-11" db="EMBL/GenBank/DDBJ databases">
        <authorList>
            <person name="Poullet M."/>
        </authorList>
    </citation>
    <scope>NUCLEOTIDE SEQUENCE</scope>
    <source>
        <strain evidence="1">E1834</strain>
    </source>
</reference>
<protein>
    <submittedName>
        <fullName evidence="1">Uncharacterized protein</fullName>
    </submittedName>
</protein>
<evidence type="ECO:0000313" key="2">
    <source>
        <dbReference type="Proteomes" id="UP001497535"/>
    </source>
</evidence>